<comment type="caution">
    <text evidence="1">The sequence shown here is derived from an EMBL/GenBank/DDBJ whole genome shotgun (WGS) entry which is preliminary data.</text>
</comment>
<sequence>MRTKPDLFFREQQEVSSEYARLDEYRSFYQLSGDPILTLADFRRYQESQERIQKEIPAFIIQGLKHGDLSARLGMIEVLAQVPEDQQEEIKKKVIPIILEALQLEISEEQSEFLLYRALKLIPRIPAEQRACLIQQAFQHKDPGIRFYAAQYIKEIPAEDRVYLVHRALQDTYGPLFSFAAELIEIMPESERESLQTELSRRIKEIFQMEDSFFHYRAACLIDKVSREDQKELWDLALKDKNSEVRSMAKRLIDPDSEIITQKVDSNYDTRFNIQQRIRIASESKRSQLIEKALKDKNSSIRFLAIDLLDLVPILDRTELVERALEDEDLIVFHTAAIFIEKVLEKEQVRLKLKLFQRLKTELQSGSLDCFFILGMIELIDDTKQRVELIKSNPVLEQELKMLAKTTPLYTDVQDPFFHKRFLKTGSGTTLLDKVPGTKRSLRERIIIRHIDVGPYQEWERTYRDVEFWKKQGFEYVPVEPIVKAVLNPRTYRVDVATRILIGPSVRTWNFQSEFYTEMINDQVKKIEKALETLGVSHGHLHKGNFVVYFDRNEEGEPILENPPRVYAIDFDQAVSFER</sequence>
<dbReference type="SUPFAM" id="SSF48371">
    <property type="entry name" value="ARM repeat"/>
    <property type="match status" value="1"/>
</dbReference>
<name>A0A0G0QQW7_9BACT</name>
<dbReference type="EMBL" id="LBWG01000013">
    <property type="protein sequence ID" value="KKR04042.1"/>
    <property type="molecule type" value="Genomic_DNA"/>
</dbReference>
<accession>A0A0G0QQW7</accession>
<evidence type="ECO:0008006" key="3">
    <source>
        <dbReference type="Google" id="ProtNLM"/>
    </source>
</evidence>
<proteinExistence type="predicted"/>
<evidence type="ECO:0000313" key="2">
    <source>
        <dbReference type="Proteomes" id="UP000033935"/>
    </source>
</evidence>
<organism evidence="1 2">
    <name type="scientific">Candidatus Uhrbacteria bacterium GW2011_GWF2_39_13</name>
    <dbReference type="NCBI Taxonomy" id="1618995"/>
    <lineage>
        <taxon>Bacteria</taxon>
        <taxon>Candidatus Uhriibacteriota</taxon>
    </lineage>
</organism>
<evidence type="ECO:0000313" key="1">
    <source>
        <dbReference type="EMBL" id="KKR04042.1"/>
    </source>
</evidence>
<dbReference type="AlphaFoldDB" id="A0A0G0QQW7"/>
<dbReference type="Gene3D" id="1.25.10.10">
    <property type="entry name" value="Leucine-rich Repeat Variant"/>
    <property type="match status" value="1"/>
</dbReference>
<reference evidence="1 2" key="1">
    <citation type="journal article" date="2015" name="Nature">
        <title>rRNA introns, odd ribosomes, and small enigmatic genomes across a large radiation of phyla.</title>
        <authorList>
            <person name="Brown C.T."/>
            <person name="Hug L.A."/>
            <person name="Thomas B.C."/>
            <person name="Sharon I."/>
            <person name="Castelle C.J."/>
            <person name="Singh A."/>
            <person name="Wilkins M.J."/>
            <person name="Williams K.H."/>
            <person name="Banfield J.F."/>
        </authorList>
    </citation>
    <scope>NUCLEOTIDE SEQUENCE [LARGE SCALE GENOMIC DNA]</scope>
</reference>
<dbReference type="InterPro" id="IPR011989">
    <property type="entry name" value="ARM-like"/>
</dbReference>
<dbReference type="Proteomes" id="UP000033935">
    <property type="component" value="Unassembled WGS sequence"/>
</dbReference>
<protein>
    <recommendedName>
        <fullName evidence="3">Protein kinase domain-containing protein</fullName>
    </recommendedName>
</protein>
<dbReference type="InterPro" id="IPR016024">
    <property type="entry name" value="ARM-type_fold"/>
</dbReference>
<gene>
    <name evidence="1" type="ORF">UT30_C0013G0003</name>
</gene>